<proteinExistence type="inferred from homology"/>
<feature type="domain" description="PglD N-terminal" evidence="2">
    <location>
        <begin position="6"/>
        <end position="78"/>
    </location>
</feature>
<comment type="caution">
    <text evidence="3">The sequence shown here is derived from an EMBL/GenBank/DDBJ whole genome shotgun (WGS) entry which is preliminary data.</text>
</comment>
<name>A0ABV7ZZG6_9GAMM</name>
<dbReference type="NCBIfam" id="TIGR03570">
    <property type="entry name" value="NeuD_NnaD"/>
    <property type="match status" value="1"/>
</dbReference>
<evidence type="ECO:0000313" key="4">
    <source>
        <dbReference type="Proteomes" id="UP001595617"/>
    </source>
</evidence>
<evidence type="ECO:0000259" key="2">
    <source>
        <dbReference type="Pfam" id="PF17836"/>
    </source>
</evidence>
<dbReference type="SUPFAM" id="SSF51161">
    <property type="entry name" value="Trimeric LpxA-like enzymes"/>
    <property type="match status" value="1"/>
</dbReference>
<dbReference type="EMBL" id="JBHRYR010000003">
    <property type="protein sequence ID" value="MFC3852766.1"/>
    <property type="molecule type" value="Genomic_DNA"/>
</dbReference>
<reference evidence="4" key="1">
    <citation type="journal article" date="2019" name="Int. J. Syst. Evol. Microbiol.">
        <title>The Global Catalogue of Microorganisms (GCM) 10K type strain sequencing project: providing services to taxonomists for standard genome sequencing and annotation.</title>
        <authorList>
            <consortium name="The Broad Institute Genomics Platform"/>
            <consortium name="The Broad Institute Genome Sequencing Center for Infectious Disease"/>
            <person name="Wu L."/>
            <person name="Ma J."/>
        </authorList>
    </citation>
    <scope>NUCLEOTIDE SEQUENCE [LARGE SCALE GENOMIC DNA]</scope>
    <source>
        <strain evidence="4">IBRC 10765</strain>
    </source>
</reference>
<dbReference type="Gene3D" id="3.40.50.20">
    <property type="match status" value="1"/>
</dbReference>
<organism evidence="3 4">
    <name type="scientific">Saccharospirillum mangrovi</name>
    <dbReference type="NCBI Taxonomy" id="2161747"/>
    <lineage>
        <taxon>Bacteria</taxon>
        <taxon>Pseudomonadati</taxon>
        <taxon>Pseudomonadota</taxon>
        <taxon>Gammaproteobacteria</taxon>
        <taxon>Oceanospirillales</taxon>
        <taxon>Saccharospirillaceae</taxon>
        <taxon>Saccharospirillum</taxon>
    </lineage>
</organism>
<keyword evidence="4" id="KW-1185">Reference proteome</keyword>
<dbReference type="RefSeq" id="WP_380695283.1">
    <property type="nucleotide sequence ID" value="NZ_JBHRYR010000003.1"/>
</dbReference>
<dbReference type="InterPro" id="IPR050179">
    <property type="entry name" value="Trans_hexapeptide_repeat"/>
</dbReference>
<dbReference type="Pfam" id="PF17836">
    <property type="entry name" value="PglD_N"/>
    <property type="match status" value="1"/>
</dbReference>
<evidence type="ECO:0000313" key="3">
    <source>
        <dbReference type="EMBL" id="MFC3852766.1"/>
    </source>
</evidence>
<dbReference type="Proteomes" id="UP001595617">
    <property type="component" value="Unassembled WGS sequence"/>
</dbReference>
<dbReference type="Gene3D" id="2.160.10.10">
    <property type="entry name" value="Hexapeptide repeat proteins"/>
    <property type="match status" value="1"/>
</dbReference>
<dbReference type="InterPro" id="IPR041561">
    <property type="entry name" value="PglD_N"/>
</dbReference>
<dbReference type="InterPro" id="IPR011004">
    <property type="entry name" value="Trimer_LpxA-like_sf"/>
</dbReference>
<dbReference type="PANTHER" id="PTHR43300:SF7">
    <property type="entry name" value="UDP-N-ACETYLBACILLOSAMINE N-ACETYLTRANSFERASE"/>
    <property type="match status" value="1"/>
</dbReference>
<gene>
    <name evidence="3" type="ORF">ACFOOG_07970</name>
</gene>
<sequence>MKSNWYIYGAGGLGVETLDILRSYLNDESDFTINFLVDNIDAKVVNGVDVVEYSSNLEGYVTIAIGEPATRLKLYNKIKEEKSSKLELKTIISKDAFVSEFATVGEGCIIAPFCSIQSTALIGNNVAINTAAIVGHDVVVGESAVISSQVNIGGGVKVGRESYIGMGALIREGINIGSNVIVGMGSVVHRDIPDGVIAMGNPARPLKNNVEQKVFN</sequence>
<comment type="similarity">
    <text evidence="1">Belongs to the transferase hexapeptide repeat family.</text>
</comment>
<dbReference type="PANTHER" id="PTHR43300">
    <property type="entry name" value="ACETYLTRANSFERASE"/>
    <property type="match status" value="1"/>
</dbReference>
<accession>A0ABV7ZZG6</accession>
<dbReference type="CDD" id="cd03360">
    <property type="entry name" value="LbH_AT_putative"/>
    <property type="match status" value="1"/>
</dbReference>
<dbReference type="InterPro" id="IPR020019">
    <property type="entry name" value="AcTrfase_PglD-like"/>
</dbReference>
<evidence type="ECO:0000256" key="1">
    <source>
        <dbReference type="ARBA" id="ARBA00007274"/>
    </source>
</evidence>
<protein>
    <submittedName>
        <fullName evidence="3">NeuD/PglB/VioB family sugar acetyltransferase</fullName>
    </submittedName>
</protein>